<evidence type="ECO:0000313" key="3">
    <source>
        <dbReference type="Proteomes" id="UP000735302"/>
    </source>
</evidence>
<dbReference type="Proteomes" id="UP000735302">
    <property type="component" value="Unassembled WGS sequence"/>
</dbReference>
<sequence length="123" mass="13921">MGSGFSEGAKTGFSRSSRSAREQQAQQQQRERKLETPQTTRGSRYVCLSENPNPELSPTRGRWKLRDPSGMGHIEADIVVFTRMHLQAKTKVLHRCVTASREKSYRMVQNGVCYQVNQGYAVS</sequence>
<protein>
    <submittedName>
        <fullName evidence="2">Uncharacterized protein</fullName>
    </submittedName>
</protein>
<proteinExistence type="predicted"/>
<feature type="region of interest" description="Disordered" evidence="1">
    <location>
        <begin position="1"/>
        <end position="68"/>
    </location>
</feature>
<comment type="caution">
    <text evidence="2">The sequence shown here is derived from an EMBL/GenBank/DDBJ whole genome shotgun (WGS) entry which is preliminary data.</text>
</comment>
<organism evidence="2 3">
    <name type="scientific">Plakobranchus ocellatus</name>
    <dbReference type="NCBI Taxonomy" id="259542"/>
    <lineage>
        <taxon>Eukaryota</taxon>
        <taxon>Metazoa</taxon>
        <taxon>Spiralia</taxon>
        <taxon>Lophotrochozoa</taxon>
        <taxon>Mollusca</taxon>
        <taxon>Gastropoda</taxon>
        <taxon>Heterobranchia</taxon>
        <taxon>Euthyneura</taxon>
        <taxon>Panpulmonata</taxon>
        <taxon>Sacoglossa</taxon>
        <taxon>Placobranchoidea</taxon>
        <taxon>Plakobranchidae</taxon>
        <taxon>Plakobranchus</taxon>
    </lineage>
</organism>
<feature type="compositionally biased region" description="Low complexity" evidence="1">
    <location>
        <begin position="14"/>
        <end position="28"/>
    </location>
</feature>
<evidence type="ECO:0000256" key="1">
    <source>
        <dbReference type="SAM" id="MobiDB-lite"/>
    </source>
</evidence>
<dbReference type="AlphaFoldDB" id="A0AAV4CWH8"/>
<keyword evidence="3" id="KW-1185">Reference proteome</keyword>
<name>A0AAV4CWH8_9GAST</name>
<accession>A0AAV4CWH8</accession>
<reference evidence="2 3" key="1">
    <citation type="journal article" date="2021" name="Elife">
        <title>Chloroplast acquisition without the gene transfer in kleptoplastic sea slugs, Plakobranchus ocellatus.</title>
        <authorList>
            <person name="Maeda T."/>
            <person name="Takahashi S."/>
            <person name="Yoshida T."/>
            <person name="Shimamura S."/>
            <person name="Takaki Y."/>
            <person name="Nagai Y."/>
            <person name="Toyoda A."/>
            <person name="Suzuki Y."/>
            <person name="Arimoto A."/>
            <person name="Ishii H."/>
            <person name="Satoh N."/>
            <person name="Nishiyama T."/>
            <person name="Hasebe M."/>
            <person name="Maruyama T."/>
            <person name="Minagawa J."/>
            <person name="Obokata J."/>
            <person name="Shigenobu S."/>
        </authorList>
    </citation>
    <scope>NUCLEOTIDE SEQUENCE [LARGE SCALE GENOMIC DNA]</scope>
</reference>
<gene>
    <name evidence="2" type="ORF">PoB_006274000</name>
</gene>
<dbReference type="EMBL" id="BLXT01007044">
    <property type="protein sequence ID" value="GFO36235.1"/>
    <property type="molecule type" value="Genomic_DNA"/>
</dbReference>
<evidence type="ECO:0000313" key="2">
    <source>
        <dbReference type="EMBL" id="GFO36235.1"/>
    </source>
</evidence>